<dbReference type="InterPro" id="IPR026349">
    <property type="entry name" value="CHP04255"/>
</dbReference>
<evidence type="ECO:0000313" key="2">
    <source>
        <dbReference type="Proteomes" id="UP000298642"/>
    </source>
</evidence>
<dbReference type="Proteomes" id="UP000298642">
    <property type="component" value="Chromosome"/>
</dbReference>
<sequence length="264" mass="29622">MLFSDHPRTHYRNAPAHEVICQLRFPSILTINSVEPADFQEAIRAEFPQYARRQDAAPPRITGLGSPNPKVEQQPPVTNHNFVSEDNQWKLNLTKDFIALSTLHYPGWEEFARQLDKPLAAFIRLYKPAYFQRVGLRYVNIFSRARLGLEGARWAELFSPAYTAPMQEAELPEDRFLNCACDLTLKLDSSCQAKVHAGPGVVKRNAPGVPQDPEVKFIFDMDLSMTGNTPCTLAAGALETLHGHSTRLFEGAVTDRLRDAMEAG</sequence>
<dbReference type="EMBL" id="CP034413">
    <property type="protein sequence ID" value="QCI58233.1"/>
    <property type="molecule type" value="Genomic_DNA"/>
</dbReference>
<reference evidence="2" key="1">
    <citation type="submission" date="2018-12" db="EMBL/GenBank/DDBJ databases">
        <title>Dusodibacter welbiota gen. nov., sp. nov., isolated from human faeces and emended description of the Oscillibacter genus.</title>
        <authorList>
            <person name="Le Roy T."/>
            <person name="Van der Smissen P."/>
            <person name="Delzenne N."/>
            <person name="Muccioli G."/>
            <person name="Collet J.F."/>
            <person name="Cani P.D."/>
        </authorList>
    </citation>
    <scope>NUCLEOTIDE SEQUENCE [LARGE SCALE GENOMIC DNA]</scope>
    <source>
        <strain evidence="2">J115</strain>
    </source>
</reference>
<keyword evidence="2" id="KW-1185">Reference proteome</keyword>
<dbReference type="NCBIfam" id="TIGR04255">
    <property type="entry name" value="sporadTIGR04255"/>
    <property type="match status" value="1"/>
</dbReference>
<name>A0A4D7AKP5_9FIRM</name>
<dbReference type="RefSeq" id="WP_025543959.1">
    <property type="nucleotide sequence ID" value="NZ_CAUWCU010000010.1"/>
</dbReference>
<evidence type="ECO:0000313" key="1">
    <source>
        <dbReference type="EMBL" id="QCI58233.1"/>
    </source>
</evidence>
<organism evidence="1 2">
    <name type="scientific">Dysosmobacter welbionis</name>
    <dbReference type="NCBI Taxonomy" id="2093857"/>
    <lineage>
        <taxon>Bacteria</taxon>
        <taxon>Bacillati</taxon>
        <taxon>Bacillota</taxon>
        <taxon>Clostridia</taxon>
        <taxon>Eubacteriales</taxon>
        <taxon>Oscillospiraceae</taxon>
        <taxon>Dysosmobacter</taxon>
    </lineage>
</organism>
<dbReference type="GeneID" id="89523327"/>
<proteinExistence type="predicted"/>
<dbReference type="KEGG" id="obj:EIO64_02490"/>
<protein>
    <submittedName>
        <fullName evidence="1">TIGR04255 family protein</fullName>
    </submittedName>
</protein>
<gene>
    <name evidence="1" type="ORF">EIO64_02490</name>
</gene>
<dbReference type="AlphaFoldDB" id="A0A4D7AKP5"/>
<accession>A0A4D7AKP5</accession>